<keyword evidence="1" id="KW-1133">Transmembrane helix</keyword>
<evidence type="ECO:0000313" key="2">
    <source>
        <dbReference type="EMBL" id="OGI66554.1"/>
    </source>
</evidence>
<dbReference type="Proteomes" id="UP000178700">
    <property type="component" value="Unassembled WGS sequence"/>
</dbReference>
<keyword evidence="1" id="KW-0472">Membrane</keyword>
<comment type="caution">
    <text evidence="2">The sequence shown here is derived from an EMBL/GenBank/DDBJ whole genome shotgun (WGS) entry which is preliminary data.</text>
</comment>
<evidence type="ECO:0000313" key="3">
    <source>
        <dbReference type="Proteomes" id="UP000178700"/>
    </source>
</evidence>
<name>A0A1F6VAG0_9BACT</name>
<dbReference type="AlphaFoldDB" id="A0A1F6VAG0"/>
<sequence>MSPEERELLNRSVRLAEENNKILHSMKRSQRWANAMNALYWVLIIGATVGGYVLIQPYIDQIKSLYNGAKSELNNISNAIQNVKR</sequence>
<organism evidence="2 3">
    <name type="scientific">Candidatus Nomurabacteria bacterium RIFCSPHIGHO2_01_FULL_39_10</name>
    <dbReference type="NCBI Taxonomy" id="1801733"/>
    <lineage>
        <taxon>Bacteria</taxon>
        <taxon>Candidatus Nomuraibacteriota</taxon>
    </lineage>
</organism>
<gene>
    <name evidence="2" type="ORF">A2642_01570</name>
</gene>
<proteinExistence type="predicted"/>
<feature type="transmembrane region" description="Helical" evidence="1">
    <location>
        <begin position="38"/>
        <end position="55"/>
    </location>
</feature>
<accession>A0A1F6VAG0</accession>
<reference evidence="2 3" key="1">
    <citation type="journal article" date="2016" name="Nat. Commun.">
        <title>Thousands of microbial genomes shed light on interconnected biogeochemical processes in an aquifer system.</title>
        <authorList>
            <person name="Anantharaman K."/>
            <person name="Brown C.T."/>
            <person name="Hug L.A."/>
            <person name="Sharon I."/>
            <person name="Castelle C.J."/>
            <person name="Probst A.J."/>
            <person name="Thomas B.C."/>
            <person name="Singh A."/>
            <person name="Wilkins M.J."/>
            <person name="Karaoz U."/>
            <person name="Brodie E.L."/>
            <person name="Williams K.H."/>
            <person name="Hubbard S.S."/>
            <person name="Banfield J.F."/>
        </authorList>
    </citation>
    <scope>NUCLEOTIDE SEQUENCE [LARGE SCALE GENOMIC DNA]</scope>
</reference>
<dbReference type="EMBL" id="MFTJ01000008">
    <property type="protein sequence ID" value="OGI66554.1"/>
    <property type="molecule type" value="Genomic_DNA"/>
</dbReference>
<protein>
    <submittedName>
        <fullName evidence="2">Uncharacterized protein</fullName>
    </submittedName>
</protein>
<keyword evidence="1" id="KW-0812">Transmembrane</keyword>
<evidence type="ECO:0000256" key="1">
    <source>
        <dbReference type="SAM" id="Phobius"/>
    </source>
</evidence>